<protein>
    <submittedName>
        <fullName evidence="2">Uncharacterized protein</fullName>
    </submittedName>
</protein>
<dbReference type="Proteomes" id="UP000308671">
    <property type="component" value="Unassembled WGS sequence"/>
</dbReference>
<dbReference type="AlphaFoldDB" id="A0A4S8R9J8"/>
<proteinExistence type="predicted"/>
<evidence type="ECO:0000313" key="2">
    <source>
        <dbReference type="EMBL" id="THV54767.1"/>
    </source>
</evidence>
<dbReference type="EMBL" id="PQXL01000020">
    <property type="protein sequence ID" value="THV54767.1"/>
    <property type="molecule type" value="Genomic_DNA"/>
</dbReference>
<gene>
    <name evidence="2" type="ORF">BGAL_0020g00210</name>
</gene>
<feature type="compositionally biased region" description="Low complexity" evidence="1">
    <location>
        <begin position="1"/>
        <end position="13"/>
    </location>
</feature>
<reference evidence="2 3" key="1">
    <citation type="submission" date="2017-12" db="EMBL/GenBank/DDBJ databases">
        <title>Comparative genomics of Botrytis spp.</title>
        <authorList>
            <person name="Valero-Jimenez C.A."/>
            <person name="Tapia P."/>
            <person name="Veloso J."/>
            <person name="Silva-Moreno E."/>
            <person name="Staats M."/>
            <person name="Valdes J.H."/>
            <person name="Van Kan J.A.L."/>
        </authorList>
    </citation>
    <scope>NUCLEOTIDE SEQUENCE [LARGE SCALE GENOMIC DNA]</scope>
    <source>
        <strain evidence="2 3">MUCL435</strain>
    </source>
</reference>
<dbReference type="SUPFAM" id="SSF53067">
    <property type="entry name" value="Actin-like ATPase domain"/>
    <property type="match status" value="2"/>
</dbReference>
<keyword evidence="3" id="KW-1185">Reference proteome</keyword>
<sequence>MSMSARRSAPRARSSLRERELNSSIAGKNSKNFTTEKKFVIGVDFGTTFTSVSYFFHPINERHPRAFPEQLLSIKNWPDDLTSGDAGGTRPQVPSETWYSPIPLSREAPQDIGNQDATLDEFVYADKSHPLTFVEDANPESSGDESSDFLWGYQVHHQQYRENISRNTGTRVKRSKLHLVPTAYTYDDRVELLRSMEILIDNGIIRKYGSKHEPDARDVLDIFTDFLVKVLNHTKDQLTQLHNFSSQSAVEFALTVPTIWSPNTSRILQTALQTAARLVEFGNISTKKVVIPYIVSEPEAAAIYMLAGNSSVHPRETFIIADCGGGTVDIVTYEIGSEHPLRLSEEKVTPGGDNCGSSYLNENWKNMLLNKLKDESYLLDMWPAGESLESIVNRFIPNFENDHKRRKDVTSLFGLKTRLHLPGLKENAEKRFDDGHIVIIKQDWEEVFNPLLERVKKLLHAQLFTALEKGLKVKKVFLLGGFGASPSLRSYLRNYLKEMSNKPEVGYDIELMTGNDASGYPVTAVSCGAVLAALNKNNGPARRAQSSYGIFRKELYQPTVPGFEAHRNCTAKTCSIDDQRYLYVVNYFVFKGSLIPPRHRFEPWISVHAFPEGYETWICEELIYVSDRTKYSHYPLEHENNKGQNFILFLTSVFLLRSFMVTKRIVVDYHLLEIIIPLAERRYGETKVAEPHYCVELEISAELNGMLLEYSARYPPGCGGKIMSRGQVCVSAAFAPGCA</sequence>
<feature type="region of interest" description="Disordered" evidence="1">
    <location>
        <begin position="78"/>
        <end position="111"/>
    </location>
</feature>
<name>A0A4S8R9J8_9HELO</name>
<dbReference type="CDD" id="cd10170">
    <property type="entry name" value="ASKHA_NBD_HSP70"/>
    <property type="match status" value="1"/>
</dbReference>
<accession>A0A4S8R9J8</accession>
<dbReference type="Gene3D" id="3.30.420.40">
    <property type="match status" value="2"/>
</dbReference>
<dbReference type="InterPro" id="IPR043129">
    <property type="entry name" value="ATPase_NBD"/>
</dbReference>
<dbReference type="OrthoDB" id="2963168at2759"/>
<comment type="caution">
    <text evidence="2">The sequence shown here is derived from an EMBL/GenBank/DDBJ whole genome shotgun (WGS) entry which is preliminary data.</text>
</comment>
<evidence type="ECO:0000313" key="3">
    <source>
        <dbReference type="Proteomes" id="UP000308671"/>
    </source>
</evidence>
<feature type="region of interest" description="Disordered" evidence="1">
    <location>
        <begin position="1"/>
        <end position="23"/>
    </location>
</feature>
<organism evidence="2 3">
    <name type="scientific">Botrytis galanthina</name>
    <dbReference type="NCBI Taxonomy" id="278940"/>
    <lineage>
        <taxon>Eukaryota</taxon>
        <taxon>Fungi</taxon>
        <taxon>Dikarya</taxon>
        <taxon>Ascomycota</taxon>
        <taxon>Pezizomycotina</taxon>
        <taxon>Leotiomycetes</taxon>
        <taxon>Helotiales</taxon>
        <taxon>Sclerotiniaceae</taxon>
        <taxon>Botrytis</taxon>
    </lineage>
</organism>
<evidence type="ECO:0000256" key="1">
    <source>
        <dbReference type="SAM" id="MobiDB-lite"/>
    </source>
</evidence>
<dbReference type="Gene3D" id="3.90.640.10">
    <property type="entry name" value="Actin, Chain A, domain 4"/>
    <property type="match status" value="1"/>
</dbReference>
<dbReference type="PANTHER" id="PTHR42749:SF8">
    <property type="entry name" value="HSP70 FAMILY PROTEIN (AFU_ORTHOLOGUE AFUA_3G13740)"/>
    <property type="match status" value="1"/>
</dbReference>
<dbReference type="PANTHER" id="PTHR42749">
    <property type="entry name" value="CELL SHAPE-DETERMINING PROTEIN MREB"/>
    <property type="match status" value="1"/>
</dbReference>